<evidence type="ECO:0000259" key="3">
    <source>
        <dbReference type="Pfam" id="PF23708"/>
    </source>
</evidence>
<dbReference type="AlphaFoldDB" id="A0A8J1V1N8"/>
<organism evidence="4 5">
    <name type="scientific">Owenia fusiformis</name>
    <name type="common">Polychaete worm</name>
    <dbReference type="NCBI Taxonomy" id="6347"/>
    <lineage>
        <taxon>Eukaryota</taxon>
        <taxon>Metazoa</taxon>
        <taxon>Spiralia</taxon>
        <taxon>Lophotrochozoa</taxon>
        <taxon>Annelida</taxon>
        <taxon>Polychaeta</taxon>
        <taxon>Sedentaria</taxon>
        <taxon>Canalipalpata</taxon>
        <taxon>Sabellida</taxon>
        <taxon>Oweniida</taxon>
        <taxon>Oweniidae</taxon>
        <taxon>Owenia</taxon>
    </lineage>
</organism>
<feature type="non-terminal residue" evidence="4">
    <location>
        <position position="1"/>
    </location>
</feature>
<dbReference type="OrthoDB" id="9929167at2759"/>
<dbReference type="InterPro" id="IPR056255">
    <property type="entry name" value="CILP-1/2_dom"/>
</dbReference>
<dbReference type="InterPro" id="IPR039675">
    <property type="entry name" value="CILP1/CILP2"/>
</dbReference>
<feature type="domain" description="Cartilage intermediate layer protein 1/2 beta-sandwich" evidence="1">
    <location>
        <begin position="98"/>
        <end position="189"/>
    </location>
</feature>
<dbReference type="EMBL" id="CAIIXF020000006">
    <property type="protein sequence ID" value="CAH1787891.1"/>
    <property type="molecule type" value="Genomic_DNA"/>
</dbReference>
<comment type="caution">
    <text evidence="4">The sequence shown here is derived from an EMBL/GenBank/DDBJ whole genome shotgun (WGS) entry which is preliminary data.</text>
</comment>
<gene>
    <name evidence="4" type="ORF">OFUS_LOCUS13518</name>
</gene>
<dbReference type="Pfam" id="PF23708">
    <property type="entry name" value="CILP_5th"/>
    <property type="match status" value="1"/>
</dbReference>
<dbReference type="InterPro" id="IPR056256">
    <property type="entry name" value="CILP-1/2_b-sand_dom2"/>
</dbReference>
<evidence type="ECO:0000313" key="4">
    <source>
        <dbReference type="EMBL" id="CAH1787891.1"/>
    </source>
</evidence>
<dbReference type="PANTHER" id="PTHR15031">
    <property type="entry name" value="CARTILAGE INTERMEDIATE LAYER PROTEIN CLIP"/>
    <property type="match status" value="1"/>
</dbReference>
<dbReference type="InterPro" id="IPR056258">
    <property type="entry name" value="CILP-1/2_C"/>
</dbReference>
<evidence type="ECO:0000259" key="1">
    <source>
        <dbReference type="Pfam" id="PF23591"/>
    </source>
</evidence>
<protein>
    <submittedName>
        <fullName evidence="4">Uncharacterized protein</fullName>
    </submittedName>
</protein>
<reference evidence="4" key="1">
    <citation type="submission" date="2022-03" db="EMBL/GenBank/DDBJ databases">
        <authorList>
            <person name="Martin C."/>
        </authorList>
    </citation>
    <scope>NUCLEOTIDE SEQUENCE</scope>
</reference>
<dbReference type="PANTHER" id="PTHR15031:SF6">
    <property type="entry name" value="CARTILAGE INTERMEDIATE LAYER PROTEIN 1-LIKE ISOFORM X1"/>
    <property type="match status" value="1"/>
</dbReference>
<evidence type="ECO:0000313" key="5">
    <source>
        <dbReference type="Proteomes" id="UP000749559"/>
    </source>
</evidence>
<dbReference type="Pfam" id="PF23591">
    <property type="entry name" value="CILP"/>
    <property type="match status" value="1"/>
</dbReference>
<proteinExistence type="predicted"/>
<evidence type="ECO:0000259" key="2">
    <source>
        <dbReference type="Pfam" id="PF23599"/>
    </source>
</evidence>
<name>A0A8J1V1N8_OWEFU</name>
<accession>A0A8J1V1N8</accession>
<keyword evidence="5" id="KW-1185">Reference proteome</keyword>
<sequence length="769" mass="86170">DDGDSFCDPIPISHLKPLPKNCPQNGETPYHYDVKKCRGNPCIKQTVTNKEEYCCGPIKQELKTLICSTNTIDVAETVECGCKICNQVDVNGNVLISDPEVYLSGYVHDVLDKGIPLKHGEIFLFDEFVTKTSSTGEFTFLVPKDASRLVITIKEGLQKQNFIETNKITYIPNDFKGTLYRDIPMLRKNTIVEISSSDINTLSLANTSSNASLAEVIIPDGAFYSKNGTQYNGQVQASVNFLDPRDIDSIDTMPGDLTFMDSNGQTANLQTFGMFHMSFEDADGNEVNIEGDVEMAISADRIGPNATTDVKLWSMNPSSGRWELEGSLRKGFSKRKKRSQSQYESDFFIGDAKIVGRYWFNFDRLNEDYCFLNIKAYDDKKMTTQIPPASTNEPTVIAKDRENRWQHITGKQSYVHVNLPDIGSDGDCVLTMCEPDHFQGYLTYDTIEGPLHGSTTLGGPSVPNVTNKWAEIRPGADQYKVLNTTVSPLTKSGPLYASQEQRCLKEDSDFCMYCSNLVQKEPECMKCDRTACQYPYTQAYINCMKSEKNNSHYSFYRQSNTFIEYTACTRFSECSSTNSLYPLIWFPKAPAEHWAWYIKVRMEVWSDGVNGGTLYPDESRVIVSSYGGDHIETKNKLYGNREDVTKNGTVCLEYKGSGNIITSEFQEAEDETIVGILGIGTECLAYMTNVLKNYQYDPKYALFKLPAGTIHAGKSSGLYFNDDSNMETARRKAKAACDCSDAQHNSVRCNNPQPTTGVGILIKCRRTDT</sequence>
<dbReference type="Proteomes" id="UP000749559">
    <property type="component" value="Unassembled WGS sequence"/>
</dbReference>
<feature type="domain" description="Cartilage intermediate layer protein 1/2 C-terminal" evidence="2">
    <location>
        <begin position="568"/>
        <end position="764"/>
    </location>
</feature>
<feature type="domain" description="Cartilage intermediate layer protein 1/2" evidence="3">
    <location>
        <begin position="7"/>
        <end position="69"/>
    </location>
</feature>
<dbReference type="Pfam" id="PF23599">
    <property type="entry name" value="CILP_C"/>
    <property type="match status" value="1"/>
</dbReference>